<feature type="non-terminal residue" evidence="1">
    <location>
        <position position="35"/>
    </location>
</feature>
<name>A0A381Z920_9ZZZZ</name>
<evidence type="ECO:0000313" key="1">
    <source>
        <dbReference type="EMBL" id="SVA85768.1"/>
    </source>
</evidence>
<accession>A0A381Z920</accession>
<protein>
    <recommendedName>
        <fullName evidence="2">FAD-binding domain-containing protein</fullName>
    </recommendedName>
</protein>
<sequence length="35" mass="3708">MNNKIGIVGAGISGLMLGCVLKQNLIDCIIFERSS</sequence>
<dbReference type="Pfam" id="PF13450">
    <property type="entry name" value="NAD_binding_8"/>
    <property type="match status" value="1"/>
</dbReference>
<organism evidence="1">
    <name type="scientific">marine metagenome</name>
    <dbReference type="NCBI Taxonomy" id="408172"/>
    <lineage>
        <taxon>unclassified sequences</taxon>
        <taxon>metagenomes</taxon>
        <taxon>ecological metagenomes</taxon>
    </lineage>
</organism>
<reference evidence="1" key="1">
    <citation type="submission" date="2018-05" db="EMBL/GenBank/DDBJ databases">
        <authorList>
            <person name="Lanie J.A."/>
            <person name="Ng W.-L."/>
            <person name="Kazmierczak K.M."/>
            <person name="Andrzejewski T.M."/>
            <person name="Davidsen T.M."/>
            <person name="Wayne K.J."/>
            <person name="Tettelin H."/>
            <person name="Glass J.I."/>
            <person name="Rusch D."/>
            <person name="Podicherti R."/>
            <person name="Tsui H.-C.T."/>
            <person name="Winkler M.E."/>
        </authorList>
    </citation>
    <scope>NUCLEOTIDE SEQUENCE</scope>
</reference>
<dbReference type="EMBL" id="UINC01020421">
    <property type="protein sequence ID" value="SVA85768.1"/>
    <property type="molecule type" value="Genomic_DNA"/>
</dbReference>
<dbReference type="SUPFAM" id="SSF51905">
    <property type="entry name" value="FAD/NAD(P)-binding domain"/>
    <property type="match status" value="1"/>
</dbReference>
<proteinExistence type="predicted"/>
<dbReference type="PROSITE" id="PS51257">
    <property type="entry name" value="PROKAR_LIPOPROTEIN"/>
    <property type="match status" value="1"/>
</dbReference>
<evidence type="ECO:0008006" key="2">
    <source>
        <dbReference type="Google" id="ProtNLM"/>
    </source>
</evidence>
<dbReference type="InterPro" id="IPR036188">
    <property type="entry name" value="FAD/NAD-bd_sf"/>
</dbReference>
<gene>
    <name evidence="1" type="ORF">METZ01_LOCUS138622</name>
</gene>
<dbReference type="Gene3D" id="3.50.50.60">
    <property type="entry name" value="FAD/NAD(P)-binding domain"/>
    <property type="match status" value="1"/>
</dbReference>
<dbReference type="AlphaFoldDB" id="A0A381Z920"/>